<dbReference type="EMBL" id="CACSLK010034236">
    <property type="protein sequence ID" value="CAA0841648.1"/>
    <property type="molecule type" value="Genomic_DNA"/>
</dbReference>
<keyword evidence="1" id="KW-1133">Transmembrane helix</keyword>
<accession>A0A9N7P006</accession>
<evidence type="ECO:0000313" key="2">
    <source>
        <dbReference type="EMBL" id="CAA0841648.1"/>
    </source>
</evidence>
<feature type="transmembrane region" description="Helical" evidence="1">
    <location>
        <begin position="36"/>
        <end position="56"/>
    </location>
</feature>
<keyword evidence="3" id="KW-1185">Reference proteome</keyword>
<feature type="transmembrane region" description="Helical" evidence="1">
    <location>
        <begin position="92"/>
        <end position="112"/>
    </location>
</feature>
<feature type="non-terminal residue" evidence="2">
    <location>
        <position position="115"/>
    </location>
</feature>
<dbReference type="Proteomes" id="UP001153555">
    <property type="component" value="Unassembled WGS sequence"/>
</dbReference>
<feature type="non-terminal residue" evidence="2">
    <location>
        <position position="1"/>
    </location>
</feature>
<organism evidence="2 3">
    <name type="scientific">Striga hermonthica</name>
    <name type="common">Purple witchweed</name>
    <name type="synonym">Buchnera hermonthica</name>
    <dbReference type="NCBI Taxonomy" id="68872"/>
    <lineage>
        <taxon>Eukaryota</taxon>
        <taxon>Viridiplantae</taxon>
        <taxon>Streptophyta</taxon>
        <taxon>Embryophyta</taxon>
        <taxon>Tracheophyta</taxon>
        <taxon>Spermatophyta</taxon>
        <taxon>Magnoliopsida</taxon>
        <taxon>eudicotyledons</taxon>
        <taxon>Gunneridae</taxon>
        <taxon>Pentapetalae</taxon>
        <taxon>asterids</taxon>
        <taxon>lamiids</taxon>
        <taxon>Lamiales</taxon>
        <taxon>Orobanchaceae</taxon>
        <taxon>Buchnereae</taxon>
        <taxon>Striga</taxon>
    </lineage>
</organism>
<keyword evidence="1" id="KW-0812">Transmembrane</keyword>
<protein>
    <submittedName>
        <fullName evidence="2">Uncharacterized protein</fullName>
    </submittedName>
</protein>
<dbReference type="AlphaFoldDB" id="A0A9N7P006"/>
<keyword evidence="1" id="KW-0472">Membrane</keyword>
<evidence type="ECO:0000313" key="3">
    <source>
        <dbReference type="Proteomes" id="UP001153555"/>
    </source>
</evidence>
<proteinExistence type="predicted"/>
<feature type="transmembrane region" description="Helical" evidence="1">
    <location>
        <begin position="68"/>
        <end position="85"/>
    </location>
</feature>
<comment type="caution">
    <text evidence="2">The sequence shown here is derived from an EMBL/GenBank/DDBJ whole genome shotgun (WGS) entry which is preliminary data.</text>
</comment>
<sequence length="115" mass="14189">FQLRVRDLTESKLFRALVRLIFERIRVRSFNIRTIIFVRVCSFLGSKCSYSLVYIVELVRELFKLFDKFVFVLFDMFLFVSVVFFKVHYKLFCFIFDIFSYLYILLYMYILYINL</sequence>
<gene>
    <name evidence="2" type="ORF">SHERM_00665</name>
</gene>
<name>A0A9N7P006_STRHE</name>
<evidence type="ECO:0000256" key="1">
    <source>
        <dbReference type="SAM" id="Phobius"/>
    </source>
</evidence>
<reference evidence="2" key="1">
    <citation type="submission" date="2019-12" db="EMBL/GenBank/DDBJ databases">
        <authorList>
            <person name="Scholes J."/>
        </authorList>
    </citation>
    <scope>NUCLEOTIDE SEQUENCE</scope>
</reference>